<organism evidence="4 5">
    <name type="scientific">Mesobacillus persicus</name>
    <dbReference type="NCBI Taxonomy" id="930146"/>
    <lineage>
        <taxon>Bacteria</taxon>
        <taxon>Bacillati</taxon>
        <taxon>Bacillota</taxon>
        <taxon>Bacilli</taxon>
        <taxon>Bacillales</taxon>
        <taxon>Bacillaceae</taxon>
        <taxon>Mesobacillus</taxon>
    </lineage>
</organism>
<dbReference type="Pfam" id="PF00011">
    <property type="entry name" value="HSP20"/>
    <property type="match status" value="1"/>
</dbReference>
<reference evidence="5" key="1">
    <citation type="submission" date="2016-10" db="EMBL/GenBank/DDBJ databases">
        <authorList>
            <person name="Varghese N."/>
            <person name="Submissions S."/>
        </authorList>
    </citation>
    <scope>NUCLEOTIDE SEQUENCE [LARGE SCALE GENOMIC DNA]</scope>
    <source>
        <strain evidence="5">B48,IBRC-M 10115,DSM 25386,CECT 8001</strain>
    </source>
</reference>
<dbReference type="SUPFAM" id="SSF49764">
    <property type="entry name" value="HSP20-like chaperones"/>
    <property type="match status" value="1"/>
</dbReference>
<evidence type="ECO:0000313" key="5">
    <source>
        <dbReference type="Proteomes" id="UP000198553"/>
    </source>
</evidence>
<accession>A0A1H8A8Q0</accession>
<dbReference type="Proteomes" id="UP000198553">
    <property type="component" value="Unassembled WGS sequence"/>
</dbReference>
<gene>
    <name evidence="4" type="ORF">SAMN05192533_104267</name>
</gene>
<evidence type="ECO:0000256" key="1">
    <source>
        <dbReference type="PROSITE-ProRule" id="PRU00285"/>
    </source>
</evidence>
<dbReference type="PANTHER" id="PTHR11527">
    <property type="entry name" value="HEAT-SHOCK PROTEIN 20 FAMILY MEMBER"/>
    <property type="match status" value="1"/>
</dbReference>
<protein>
    <submittedName>
        <fullName evidence="4">Molecular chaperone IbpA, HSP20 family</fullName>
    </submittedName>
</protein>
<name>A0A1H8A8Q0_9BACI</name>
<dbReference type="CDD" id="cd06464">
    <property type="entry name" value="ACD_sHsps-like"/>
    <property type="match status" value="1"/>
</dbReference>
<dbReference type="EMBL" id="FOBW01000004">
    <property type="protein sequence ID" value="SEM66208.1"/>
    <property type="molecule type" value="Genomic_DNA"/>
</dbReference>
<evidence type="ECO:0000259" key="3">
    <source>
        <dbReference type="PROSITE" id="PS01031"/>
    </source>
</evidence>
<dbReference type="PROSITE" id="PS01031">
    <property type="entry name" value="SHSP"/>
    <property type="match status" value="1"/>
</dbReference>
<proteinExistence type="inferred from homology"/>
<comment type="similarity">
    <text evidence="1 2">Belongs to the small heat shock protein (HSP20) family.</text>
</comment>
<dbReference type="STRING" id="930146.SAMN05192533_104267"/>
<dbReference type="RefSeq" id="WP_090743485.1">
    <property type="nucleotide sequence ID" value="NZ_FOBW01000004.1"/>
</dbReference>
<dbReference type="AlphaFoldDB" id="A0A1H8A8Q0"/>
<keyword evidence="5" id="KW-1185">Reference proteome</keyword>
<feature type="domain" description="SHSP" evidence="3">
    <location>
        <begin position="47"/>
        <end position="157"/>
    </location>
</feature>
<sequence length="157" mass="18134">MTKRPDNSKLPEKPEPFGKWFKPFQELLNEPPVKGLLENIDEFFRQPLFPKSSFQVDVQDRGDKHLVTAALPGVRKEQIGIDIIGDTLTISVKKQDILTEEDDKNKVYRRSESLQRSIRTLSFPHPIEERKVKASYRDGLLEISIPKVKGKTIEIHE</sequence>
<dbReference type="InterPro" id="IPR031107">
    <property type="entry name" value="Small_HSP"/>
</dbReference>
<evidence type="ECO:0000256" key="2">
    <source>
        <dbReference type="RuleBase" id="RU003616"/>
    </source>
</evidence>
<dbReference type="Gene3D" id="2.60.40.790">
    <property type="match status" value="1"/>
</dbReference>
<dbReference type="OrthoDB" id="1806521at2"/>
<dbReference type="InterPro" id="IPR002068">
    <property type="entry name" value="A-crystallin/Hsp20_dom"/>
</dbReference>
<dbReference type="InterPro" id="IPR008978">
    <property type="entry name" value="HSP20-like_chaperone"/>
</dbReference>
<evidence type="ECO:0000313" key="4">
    <source>
        <dbReference type="EMBL" id="SEM66208.1"/>
    </source>
</evidence>